<dbReference type="Pfam" id="PF00027">
    <property type="entry name" value="cNMP_binding"/>
    <property type="match status" value="2"/>
</dbReference>
<dbReference type="InterPro" id="IPR001763">
    <property type="entry name" value="Rhodanese-like_dom"/>
</dbReference>
<dbReference type="Pfam" id="PF00581">
    <property type="entry name" value="Rhodanese"/>
    <property type="match status" value="1"/>
</dbReference>
<organism evidence="3 4">
    <name type="scientific">Solimonas marina</name>
    <dbReference type="NCBI Taxonomy" id="2714601"/>
    <lineage>
        <taxon>Bacteria</taxon>
        <taxon>Pseudomonadati</taxon>
        <taxon>Pseudomonadota</taxon>
        <taxon>Gammaproteobacteria</taxon>
        <taxon>Nevskiales</taxon>
        <taxon>Nevskiaceae</taxon>
        <taxon>Solimonas</taxon>
    </lineage>
</organism>
<dbReference type="Gene3D" id="2.60.120.10">
    <property type="entry name" value="Jelly Rolls"/>
    <property type="match status" value="2"/>
</dbReference>
<accession>A0A970B9A5</accession>
<evidence type="ECO:0000313" key="3">
    <source>
        <dbReference type="EMBL" id="NKF23124.1"/>
    </source>
</evidence>
<dbReference type="InterPro" id="IPR014710">
    <property type="entry name" value="RmlC-like_jellyroll"/>
</dbReference>
<dbReference type="SUPFAM" id="SSF51206">
    <property type="entry name" value="cAMP-binding domain-like"/>
    <property type="match status" value="2"/>
</dbReference>
<proteinExistence type="predicted"/>
<dbReference type="EMBL" id="JAAVXB010000006">
    <property type="protein sequence ID" value="NKF23124.1"/>
    <property type="molecule type" value="Genomic_DNA"/>
</dbReference>
<comment type="caution">
    <text evidence="3">The sequence shown here is derived from an EMBL/GenBank/DDBJ whole genome shotgun (WGS) entry which is preliminary data.</text>
</comment>
<dbReference type="InterPro" id="IPR036873">
    <property type="entry name" value="Rhodanese-like_dom_sf"/>
</dbReference>
<dbReference type="CDD" id="cd00038">
    <property type="entry name" value="CAP_ED"/>
    <property type="match status" value="2"/>
</dbReference>
<feature type="domain" description="Cyclic nucleotide-binding" evidence="1">
    <location>
        <begin position="10"/>
        <end position="115"/>
    </location>
</feature>
<dbReference type="SMART" id="SM00100">
    <property type="entry name" value="cNMP"/>
    <property type="match status" value="2"/>
</dbReference>
<dbReference type="Gene3D" id="3.40.250.10">
    <property type="entry name" value="Rhodanese-like domain"/>
    <property type="match status" value="1"/>
</dbReference>
<dbReference type="SUPFAM" id="SSF52821">
    <property type="entry name" value="Rhodanese/Cell cycle control phosphatase"/>
    <property type="match status" value="1"/>
</dbReference>
<evidence type="ECO:0000259" key="2">
    <source>
        <dbReference type="PROSITE" id="PS50206"/>
    </source>
</evidence>
<name>A0A970B9A5_9GAMM</name>
<dbReference type="Proteomes" id="UP000653472">
    <property type="component" value="Unassembled WGS sequence"/>
</dbReference>
<dbReference type="PANTHER" id="PTHR23011">
    <property type="entry name" value="CYCLIC NUCLEOTIDE-BINDING DOMAIN CONTAINING PROTEIN"/>
    <property type="match status" value="1"/>
</dbReference>
<keyword evidence="4" id="KW-1185">Reference proteome</keyword>
<evidence type="ECO:0000313" key="4">
    <source>
        <dbReference type="Proteomes" id="UP000653472"/>
    </source>
</evidence>
<gene>
    <name evidence="3" type="ORF">G7Y82_12425</name>
</gene>
<dbReference type="AlphaFoldDB" id="A0A970B9A5"/>
<dbReference type="PRINTS" id="PR00103">
    <property type="entry name" value="CAMPKINASE"/>
</dbReference>
<dbReference type="InterPro" id="IPR000595">
    <property type="entry name" value="cNMP-bd_dom"/>
</dbReference>
<dbReference type="RefSeq" id="WP_168148445.1">
    <property type="nucleotide sequence ID" value="NZ_JAAVXB010000006.1"/>
</dbReference>
<dbReference type="PROSITE" id="PS50042">
    <property type="entry name" value="CNMP_BINDING_3"/>
    <property type="match status" value="2"/>
</dbReference>
<evidence type="ECO:0000259" key="1">
    <source>
        <dbReference type="PROSITE" id="PS50042"/>
    </source>
</evidence>
<dbReference type="PANTHER" id="PTHR23011:SF28">
    <property type="entry name" value="CYCLIC NUCLEOTIDE-BINDING DOMAIN CONTAINING PROTEIN"/>
    <property type="match status" value="1"/>
</dbReference>
<dbReference type="InterPro" id="IPR018490">
    <property type="entry name" value="cNMP-bd_dom_sf"/>
</dbReference>
<sequence length="348" mass="38905">MRPHAIDPTLFRPLEPLNTLHVRRQRELARHARLRRVPAGSQLFRCGDDARDALFLIEGELQLEHADGALMATVRAGDDSSTRQLAPESPRRCSARCRTPCRILTVDAHLLDVLLNDQHDEALVVRELDDAPVDADDDWMAHLLQQPVFRRIPAAQLQTLFERMQAIDVETGAHIVEQAAIGDYFYIVITGRCQVIRERPGLSPLHLAELGPGAGFGEEALLADEPRNASVRALKPTQLMRLSRADFRMLLSAPVEWRLNWDGAQRRVRDGFSVWLDVRLPGECRAQPLPGAVELPLHLLRPKLAQLDRAQHYIVCCSDGRRSAAAAFVLAQHGYDACTLDGGLPPQR</sequence>
<feature type="domain" description="Cyclic nucleotide-binding" evidence="1">
    <location>
        <begin position="148"/>
        <end position="251"/>
    </location>
</feature>
<reference evidence="3" key="1">
    <citation type="submission" date="2020-03" db="EMBL/GenBank/DDBJ databases">
        <title>Solimonas marina sp. nov., isolated from deep seawater of the Pacific Ocean.</title>
        <authorList>
            <person name="Liu X."/>
            <person name="Lai Q."/>
            <person name="Sun F."/>
            <person name="Gai Y."/>
            <person name="Li G."/>
            <person name="Shao Z."/>
        </authorList>
    </citation>
    <scope>NUCLEOTIDE SEQUENCE</scope>
    <source>
        <strain evidence="3">C16B3</strain>
    </source>
</reference>
<dbReference type="PROSITE" id="PS50206">
    <property type="entry name" value="RHODANESE_3"/>
    <property type="match status" value="1"/>
</dbReference>
<feature type="domain" description="Rhodanese" evidence="2">
    <location>
        <begin position="274"/>
        <end position="348"/>
    </location>
</feature>
<protein>
    <submittedName>
        <fullName evidence="3">Cyclic nucleotide-binding domain-containing protein</fullName>
    </submittedName>
</protein>